<dbReference type="Proteomes" id="UP000694865">
    <property type="component" value="Unplaced"/>
</dbReference>
<accession>A0ABM0MNT4</accession>
<dbReference type="GeneID" id="100313644"/>
<evidence type="ECO:0000313" key="17">
    <source>
        <dbReference type="Proteomes" id="UP000694865"/>
    </source>
</evidence>
<proteinExistence type="inferred from homology"/>
<dbReference type="Pfam" id="PF00096">
    <property type="entry name" value="zf-C2H2"/>
    <property type="match status" value="3"/>
</dbReference>
<dbReference type="PANTHER" id="PTHR23235:SF42">
    <property type="entry name" value="EARLY GROWTH RESPONSE PROTEIN 1"/>
    <property type="match status" value="1"/>
</dbReference>
<keyword evidence="6 14" id="KW-0863">Zinc-finger</keyword>
<feature type="region of interest" description="Disordered" evidence="15">
    <location>
        <begin position="447"/>
        <end position="493"/>
    </location>
</feature>
<keyword evidence="12" id="KW-0804">Transcription</keyword>
<feature type="compositionally biased region" description="Polar residues" evidence="15">
    <location>
        <begin position="479"/>
        <end position="493"/>
    </location>
</feature>
<keyword evidence="7" id="KW-0862">Zinc</keyword>
<keyword evidence="17" id="KW-1185">Reference proteome</keyword>
<feature type="domain" description="C2H2-type" evidence="16">
    <location>
        <begin position="417"/>
        <end position="444"/>
    </location>
</feature>
<evidence type="ECO:0000256" key="2">
    <source>
        <dbReference type="ARBA" id="ARBA00004496"/>
    </source>
</evidence>
<dbReference type="InterPro" id="IPR036236">
    <property type="entry name" value="Znf_C2H2_sf"/>
</dbReference>
<dbReference type="Gene3D" id="3.30.160.60">
    <property type="entry name" value="Classic Zinc Finger"/>
    <property type="match status" value="3"/>
</dbReference>
<reference evidence="18" key="1">
    <citation type="submission" date="2025-08" db="UniProtKB">
        <authorList>
            <consortium name="RefSeq"/>
        </authorList>
    </citation>
    <scope>IDENTIFICATION</scope>
    <source>
        <tissue evidence="18">Testes</tissue>
    </source>
</reference>
<feature type="compositionally biased region" description="Polar residues" evidence="15">
    <location>
        <begin position="453"/>
        <end position="465"/>
    </location>
</feature>
<comment type="subcellular location">
    <subcellularLocation>
        <location evidence="2">Cytoplasm</location>
    </subcellularLocation>
    <subcellularLocation>
        <location evidence="1">Nucleus</location>
    </subcellularLocation>
</comment>
<keyword evidence="9" id="KW-0090">Biological rhythms</keyword>
<comment type="similarity">
    <text evidence="3">Belongs to the EGR C2H2-type zinc-finger protein family.</text>
</comment>
<gene>
    <name evidence="18" type="primary">LOC100313644</name>
</gene>
<evidence type="ECO:0000259" key="16">
    <source>
        <dbReference type="PROSITE" id="PS50157"/>
    </source>
</evidence>
<dbReference type="SUPFAM" id="SSF57667">
    <property type="entry name" value="beta-beta-alpha zinc fingers"/>
    <property type="match status" value="2"/>
</dbReference>
<feature type="region of interest" description="Disordered" evidence="15">
    <location>
        <begin position="133"/>
        <end position="152"/>
    </location>
</feature>
<feature type="region of interest" description="Disordered" evidence="15">
    <location>
        <begin position="322"/>
        <end position="360"/>
    </location>
</feature>
<keyword evidence="11" id="KW-0010">Activator</keyword>
<organism evidence="17 18">
    <name type="scientific">Saccoglossus kowalevskii</name>
    <name type="common">Acorn worm</name>
    <dbReference type="NCBI Taxonomy" id="10224"/>
    <lineage>
        <taxon>Eukaryota</taxon>
        <taxon>Metazoa</taxon>
        <taxon>Hemichordata</taxon>
        <taxon>Enteropneusta</taxon>
        <taxon>Harrimaniidae</taxon>
        <taxon>Saccoglossus</taxon>
    </lineage>
</organism>
<keyword evidence="10" id="KW-0238">DNA-binding</keyword>
<evidence type="ECO:0000256" key="15">
    <source>
        <dbReference type="SAM" id="MobiDB-lite"/>
    </source>
</evidence>
<feature type="domain" description="C2H2-type" evidence="16">
    <location>
        <begin position="389"/>
        <end position="416"/>
    </location>
</feature>
<keyword evidence="5" id="KW-0479">Metal-binding</keyword>
<evidence type="ECO:0000256" key="7">
    <source>
        <dbReference type="ARBA" id="ARBA00022833"/>
    </source>
</evidence>
<dbReference type="PROSITE" id="PS50157">
    <property type="entry name" value="ZINC_FINGER_C2H2_2"/>
    <property type="match status" value="3"/>
</dbReference>
<evidence type="ECO:0000256" key="4">
    <source>
        <dbReference type="ARBA" id="ARBA00022490"/>
    </source>
</evidence>
<name>A0ABM0MNT4_SACKO</name>
<evidence type="ECO:0000256" key="10">
    <source>
        <dbReference type="ARBA" id="ARBA00023125"/>
    </source>
</evidence>
<evidence type="ECO:0000256" key="8">
    <source>
        <dbReference type="ARBA" id="ARBA00023015"/>
    </source>
</evidence>
<keyword evidence="13" id="KW-0539">Nucleus</keyword>
<evidence type="ECO:0000256" key="5">
    <source>
        <dbReference type="ARBA" id="ARBA00022723"/>
    </source>
</evidence>
<evidence type="ECO:0000256" key="11">
    <source>
        <dbReference type="ARBA" id="ARBA00023159"/>
    </source>
</evidence>
<dbReference type="RefSeq" id="XP_006821675.1">
    <property type="nucleotide sequence ID" value="XM_006821612.1"/>
</dbReference>
<evidence type="ECO:0000256" key="3">
    <source>
        <dbReference type="ARBA" id="ARBA00005682"/>
    </source>
</evidence>
<sequence>MSNGNSSGQMRMDALETLTRVATDQLLSSFDTSLFDSPHTTLSATTVRQVPELEQVDLIPTTVGSGESLFSTDDDLHDTSLSAIVGDDLIGSYKSQSADSSYQGSGITGAQIITTQPETLTYRGTFTTASASPVSSNASGQCSTGSSPTPNAWWQPERTMLSPMLTNILTSTLANSSIGSPSPMTTTSSISQPEQTFTPVTTNDIAITQALSNVELQPPFTSSYTQATPYDTLESLTTTCNSSLVSNQPTTYQQVKNIGGEIKYSWPIIPDYSSYQPSKQLSTSPELMVSQPPRTQALGDMVLHTSTPEDFLTAQSATTGKINVPLNQPYQPSPPPTKPQKQRKYPNRPSKTPPHQRPYACPVETCDRRFSRSDELTRHIRIHTGQKPFQCRICMRNFSRSDHLTTHIRTHTGEKPFACDTCGRRFARSDERKRHSKIHLRQKMKKEAKLLASSGQSTYSTSNVSSPPPQQQELPGVVSQASSPQHMVSTTRS</sequence>
<evidence type="ECO:0000256" key="14">
    <source>
        <dbReference type="PROSITE-ProRule" id="PRU00042"/>
    </source>
</evidence>
<evidence type="ECO:0000256" key="6">
    <source>
        <dbReference type="ARBA" id="ARBA00022771"/>
    </source>
</evidence>
<protein>
    <submittedName>
        <fullName evidence="18">Krox-like transcription factor isoform X1</fullName>
    </submittedName>
</protein>
<feature type="domain" description="C2H2-type" evidence="16">
    <location>
        <begin position="359"/>
        <end position="388"/>
    </location>
</feature>
<evidence type="ECO:0000256" key="12">
    <source>
        <dbReference type="ARBA" id="ARBA00023163"/>
    </source>
</evidence>
<keyword evidence="8" id="KW-0805">Transcription regulation</keyword>
<evidence type="ECO:0000256" key="13">
    <source>
        <dbReference type="ARBA" id="ARBA00023242"/>
    </source>
</evidence>
<evidence type="ECO:0000256" key="1">
    <source>
        <dbReference type="ARBA" id="ARBA00004123"/>
    </source>
</evidence>
<dbReference type="InterPro" id="IPR013087">
    <property type="entry name" value="Znf_C2H2_type"/>
</dbReference>
<dbReference type="PROSITE" id="PS00028">
    <property type="entry name" value="ZINC_FINGER_C2H2_1"/>
    <property type="match status" value="3"/>
</dbReference>
<dbReference type="PANTHER" id="PTHR23235">
    <property type="entry name" value="KRUEPPEL-LIKE TRANSCRIPTION FACTOR"/>
    <property type="match status" value="1"/>
</dbReference>
<evidence type="ECO:0000256" key="9">
    <source>
        <dbReference type="ARBA" id="ARBA00023108"/>
    </source>
</evidence>
<keyword evidence="4" id="KW-0963">Cytoplasm</keyword>
<evidence type="ECO:0000313" key="18">
    <source>
        <dbReference type="RefSeq" id="XP_006821675.1"/>
    </source>
</evidence>
<dbReference type="SMART" id="SM00355">
    <property type="entry name" value="ZnF_C2H2"/>
    <property type="match status" value="3"/>
</dbReference>